<accession>A0A9P8I6K7</accession>
<evidence type="ECO:0000313" key="3">
    <source>
        <dbReference type="EMBL" id="KAH0544264.1"/>
    </source>
</evidence>
<keyword evidence="1" id="KW-0472">Membrane</keyword>
<feature type="transmembrane region" description="Helical" evidence="1">
    <location>
        <begin position="206"/>
        <end position="228"/>
    </location>
</feature>
<feature type="non-terminal residue" evidence="3">
    <location>
        <position position="1"/>
    </location>
</feature>
<comment type="caution">
    <text evidence="3">The sequence shown here is derived from an EMBL/GenBank/DDBJ whole genome shotgun (WGS) entry which is preliminary data.</text>
</comment>
<dbReference type="AlphaFoldDB" id="A0A9P8I6K7"/>
<evidence type="ECO:0000313" key="4">
    <source>
        <dbReference type="Proteomes" id="UP000698800"/>
    </source>
</evidence>
<feature type="chain" id="PRO_5040321496" evidence="2">
    <location>
        <begin position="25"/>
        <end position="261"/>
    </location>
</feature>
<gene>
    <name evidence="3" type="ORF">FGG08_001527</name>
</gene>
<sequence>MIPRTFVPFLLLFSLLLLCGDVVAVSYDGTGKQKPIGRTGYKVGDGLEISDAKGRLQYVPFPTCNETGRPLTLHYGVSGPLNCTVDGVSDEFFHLLEFYIHNDSPLTCRIPARPYSEELQEGQEYIPLTFAVTGVLQLSHLHVRNYVNVIVHADGEGGVDSAGAYSVSGGGREVRVVIGDELGWRLGVWWAEGVGLEGVGEGGKGGWGVVGWCILSILLTLILSTAYFRLVEFPRRARHYSDLPRHTNSGVGARGFGAGYG</sequence>
<dbReference type="PANTHER" id="PTHR40368:SF1">
    <property type="entry name" value="YALI0F14399P"/>
    <property type="match status" value="1"/>
</dbReference>
<proteinExistence type="predicted"/>
<organism evidence="3 4">
    <name type="scientific">Glutinoglossum americanum</name>
    <dbReference type="NCBI Taxonomy" id="1670608"/>
    <lineage>
        <taxon>Eukaryota</taxon>
        <taxon>Fungi</taxon>
        <taxon>Dikarya</taxon>
        <taxon>Ascomycota</taxon>
        <taxon>Pezizomycotina</taxon>
        <taxon>Geoglossomycetes</taxon>
        <taxon>Geoglossales</taxon>
        <taxon>Geoglossaceae</taxon>
        <taxon>Glutinoglossum</taxon>
    </lineage>
</organism>
<name>A0A9P8I6K7_9PEZI</name>
<dbReference type="OrthoDB" id="18530at2759"/>
<keyword evidence="4" id="KW-1185">Reference proteome</keyword>
<keyword evidence="2" id="KW-0732">Signal</keyword>
<evidence type="ECO:0000256" key="2">
    <source>
        <dbReference type="SAM" id="SignalP"/>
    </source>
</evidence>
<dbReference type="PANTHER" id="PTHR40368">
    <property type="entry name" value="YALI0F14399P"/>
    <property type="match status" value="1"/>
</dbReference>
<protein>
    <submittedName>
        <fullName evidence="3">Uncharacterized protein</fullName>
    </submittedName>
</protein>
<dbReference type="Proteomes" id="UP000698800">
    <property type="component" value="Unassembled WGS sequence"/>
</dbReference>
<keyword evidence="1" id="KW-0812">Transmembrane</keyword>
<feature type="signal peptide" evidence="2">
    <location>
        <begin position="1"/>
        <end position="24"/>
    </location>
</feature>
<evidence type="ECO:0000256" key="1">
    <source>
        <dbReference type="SAM" id="Phobius"/>
    </source>
</evidence>
<reference evidence="3" key="1">
    <citation type="submission" date="2021-03" db="EMBL/GenBank/DDBJ databases">
        <title>Comparative genomics and phylogenomic investigation of the class Geoglossomycetes provide insights into ecological specialization and systematics.</title>
        <authorList>
            <person name="Melie T."/>
            <person name="Pirro S."/>
            <person name="Miller A.N."/>
            <person name="Quandt A."/>
        </authorList>
    </citation>
    <scope>NUCLEOTIDE SEQUENCE</scope>
    <source>
        <strain evidence="3">GBOQ0MN5Z8</strain>
    </source>
</reference>
<dbReference type="EMBL" id="JAGHQL010000021">
    <property type="protein sequence ID" value="KAH0544264.1"/>
    <property type="molecule type" value="Genomic_DNA"/>
</dbReference>
<keyword evidence="1" id="KW-1133">Transmembrane helix</keyword>